<dbReference type="eggNOG" id="ENOG5032WVT">
    <property type="taxonomic scope" value="Bacteria"/>
</dbReference>
<keyword evidence="2" id="KW-1185">Reference proteome</keyword>
<sequence>MLSGILFTGNPVNADIPLTPVSTASSTVPQTLSQASTSTNIKLLLEDLPEGFQELPPELTASLASQFRLLTQQFQEANLNPENLFAFVNPESFQIVLGFTSPLSEQDWVNFDTNVQQLQQPEIQQLLVSQLKQRLQGMGEINVLEYKPLPELNNVADTSTGFTLGIDMEGTPLQLDMATFRRGGMVAFTGVMYVNGQMPLIQVGDVAQKLDSRIVQRSAQSYPAGLANHQF</sequence>
<reference evidence="1 2" key="1">
    <citation type="submission" date="2008-07" db="EMBL/GenBank/DDBJ databases">
        <authorList>
            <person name="Tandeau de Marsac N."/>
            <person name="Ferriera S."/>
            <person name="Johnson J."/>
            <person name="Kravitz S."/>
            <person name="Beeson K."/>
            <person name="Sutton G."/>
            <person name="Rogers Y.-H."/>
            <person name="Friedman R."/>
            <person name="Frazier M."/>
            <person name="Venter J.C."/>
        </authorList>
    </citation>
    <scope>NUCLEOTIDE SEQUENCE [LARGE SCALE GENOMIC DNA]</scope>
    <source>
        <strain evidence="1 2">PCC 7420</strain>
    </source>
</reference>
<dbReference type="EMBL" id="DS989870">
    <property type="protein sequence ID" value="EDX71674.1"/>
    <property type="molecule type" value="Genomic_DNA"/>
</dbReference>
<name>B4W223_9CYAN</name>
<evidence type="ECO:0000313" key="1">
    <source>
        <dbReference type="EMBL" id="EDX71674.1"/>
    </source>
</evidence>
<gene>
    <name evidence="1" type="ORF">MC7420_2340</name>
</gene>
<dbReference type="AlphaFoldDB" id="B4W223"/>
<protein>
    <submittedName>
        <fullName evidence="1">Uncharacterized protein</fullName>
    </submittedName>
</protein>
<accession>B4W223</accession>
<organism evidence="1 2">
    <name type="scientific">Coleofasciculus chthonoplastes PCC 7420</name>
    <dbReference type="NCBI Taxonomy" id="118168"/>
    <lineage>
        <taxon>Bacteria</taxon>
        <taxon>Bacillati</taxon>
        <taxon>Cyanobacteriota</taxon>
        <taxon>Cyanophyceae</taxon>
        <taxon>Coleofasciculales</taxon>
        <taxon>Coleofasciculaceae</taxon>
        <taxon>Coleofasciculus</taxon>
    </lineage>
</organism>
<proteinExistence type="predicted"/>
<dbReference type="Proteomes" id="UP000003835">
    <property type="component" value="Unassembled WGS sequence"/>
</dbReference>
<dbReference type="HOGENOM" id="CLU_1198127_0_0_3"/>
<evidence type="ECO:0000313" key="2">
    <source>
        <dbReference type="Proteomes" id="UP000003835"/>
    </source>
</evidence>